<evidence type="ECO:0000313" key="2">
    <source>
        <dbReference type="Proteomes" id="UP000253688"/>
    </source>
</evidence>
<gene>
    <name evidence="1" type="ORF">DC346_00925</name>
</gene>
<organism evidence="1 2">
    <name type="scientific">Acinetobacter junii</name>
    <dbReference type="NCBI Taxonomy" id="40215"/>
    <lineage>
        <taxon>Bacteria</taxon>
        <taxon>Pseudomonadati</taxon>
        <taxon>Pseudomonadota</taxon>
        <taxon>Gammaproteobacteria</taxon>
        <taxon>Moraxellales</taxon>
        <taxon>Moraxellaceae</taxon>
        <taxon>Acinetobacter</taxon>
    </lineage>
</organism>
<protein>
    <submittedName>
        <fullName evidence="1">Uncharacterized protein</fullName>
    </submittedName>
</protein>
<sequence>MEIEQQIRNTIIQGVLTYDENIFVVEDLDGNLQPDLDCYVRVDVSLSEATGSYANSVLDQGQFTIGDKGVYARIKIDKVFINKNDDAETSNKLFWIAIRFKTKIRLELLNLLNKIKENIEQQYNINYYGVSLQPKTTQNKKFCDLFLALSLKEMQDGL</sequence>
<accession>A0A365PMP3</accession>
<reference evidence="1 2" key="1">
    <citation type="submission" date="2018-04" db="EMBL/GenBank/DDBJ databases">
        <title>Acinetobacter junii Genome sequencing and assembly.</title>
        <authorList>
            <person name="Su J."/>
            <person name="Rensing C."/>
            <person name="Mazhar H.S."/>
        </authorList>
    </citation>
    <scope>NUCLEOTIDE SEQUENCE [LARGE SCALE GENOMIC DNA]</scope>
    <source>
        <strain evidence="1 2">SC22</strain>
    </source>
</reference>
<evidence type="ECO:0000313" key="1">
    <source>
        <dbReference type="EMBL" id="RBA50085.1"/>
    </source>
</evidence>
<dbReference type="RefSeq" id="WP_112986375.1">
    <property type="nucleotide sequence ID" value="NZ_CP131470.1"/>
</dbReference>
<proteinExistence type="predicted"/>
<dbReference type="Proteomes" id="UP000253688">
    <property type="component" value="Unassembled WGS sequence"/>
</dbReference>
<dbReference type="EMBL" id="QEWH01000005">
    <property type="protein sequence ID" value="RBA50085.1"/>
    <property type="molecule type" value="Genomic_DNA"/>
</dbReference>
<dbReference type="AlphaFoldDB" id="A0A365PMP3"/>
<comment type="caution">
    <text evidence="1">The sequence shown here is derived from an EMBL/GenBank/DDBJ whole genome shotgun (WGS) entry which is preliminary data.</text>
</comment>
<name>A0A365PMP3_ACIJU</name>